<sequence>MGNFYYSYRDSATNNPTVMNAFYAPYSNFIALPSGIFGYPYYKYGRIDSINYGGIGTVIGHEISHAFDTSGRKYDHIGNKRNWWTNETLYKYAEKAQCFIDQYNNFTDPLSPVKANGRVTLKENIADNGGVKSAFKAFRLHLALSGEYFSYRKRLPELPASPEQLFFLGYASIWCTNMSDELAKRYNEFDSHSPSKIRVNVPLSNFKEFAKAFKCKAGSPMNPIHKCNLW</sequence>
<dbReference type="PROSITE" id="PS51885">
    <property type="entry name" value="NEPRILYSIN"/>
    <property type="match status" value="1"/>
</dbReference>
<name>A0AAV6VM36_9ARAC</name>
<dbReference type="Pfam" id="PF01431">
    <property type="entry name" value="Peptidase_M13"/>
    <property type="match status" value="1"/>
</dbReference>
<dbReference type="AlphaFoldDB" id="A0AAV6VM36"/>
<dbReference type="InterPro" id="IPR018497">
    <property type="entry name" value="Peptidase_M13_C"/>
</dbReference>
<dbReference type="SUPFAM" id="SSF55486">
    <property type="entry name" value="Metalloproteases ('zincins'), catalytic domain"/>
    <property type="match status" value="1"/>
</dbReference>
<dbReference type="InterPro" id="IPR000718">
    <property type="entry name" value="Peptidase_M13"/>
</dbReference>
<gene>
    <name evidence="2" type="ORF">JTE90_027589</name>
</gene>
<dbReference type="GO" id="GO:0004222">
    <property type="term" value="F:metalloendopeptidase activity"/>
    <property type="evidence" value="ECO:0007669"/>
    <property type="project" value="InterPro"/>
</dbReference>
<dbReference type="InterPro" id="IPR024079">
    <property type="entry name" value="MetalloPept_cat_dom_sf"/>
</dbReference>
<dbReference type="GO" id="GO:0005886">
    <property type="term" value="C:plasma membrane"/>
    <property type="evidence" value="ECO:0007669"/>
    <property type="project" value="TreeGrafter"/>
</dbReference>
<dbReference type="GO" id="GO:0016485">
    <property type="term" value="P:protein processing"/>
    <property type="evidence" value="ECO:0007669"/>
    <property type="project" value="TreeGrafter"/>
</dbReference>
<dbReference type="Proteomes" id="UP000827092">
    <property type="component" value="Unassembled WGS sequence"/>
</dbReference>
<organism evidence="2 3">
    <name type="scientific">Oedothorax gibbosus</name>
    <dbReference type="NCBI Taxonomy" id="931172"/>
    <lineage>
        <taxon>Eukaryota</taxon>
        <taxon>Metazoa</taxon>
        <taxon>Ecdysozoa</taxon>
        <taxon>Arthropoda</taxon>
        <taxon>Chelicerata</taxon>
        <taxon>Arachnida</taxon>
        <taxon>Araneae</taxon>
        <taxon>Araneomorphae</taxon>
        <taxon>Entelegynae</taxon>
        <taxon>Araneoidea</taxon>
        <taxon>Linyphiidae</taxon>
        <taxon>Erigoninae</taxon>
        <taxon>Oedothorax</taxon>
    </lineage>
</organism>
<dbReference type="PANTHER" id="PTHR11733">
    <property type="entry name" value="ZINC METALLOPROTEASE FAMILY M13 NEPRILYSIN-RELATED"/>
    <property type="match status" value="1"/>
</dbReference>
<evidence type="ECO:0000313" key="3">
    <source>
        <dbReference type="Proteomes" id="UP000827092"/>
    </source>
</evidence>
<reference evidence="2 3" key="1">
    <citation type="journal article" date="2022" name="Nat. Ecol. Evol.">
        <title>A masculinizing supergene underlies an exaggerated male reproductive morph in a spider.</title>
        <authorList>
            <person name="Hendrickx F."/>
            <person name="De Corte Z."/>
            <person name="Sonet G."/>
            <person name="Van Belleghem S.M."/>
            <person name="Kostlbacher S."/>
            <person name="Vangestel C."/>
        </authorList>
    </citation>
    <scope>NUCLEOTIDE SEQUENCE [LARGE SCALE GENOMIC DNA]</scope>
    <source>
        <strain evidence="2">W744_W776</strain>
    </source>
</reference>
<dbReference type="CDD" id="cd08662">
    <property type="entry name" value="M13"/>
    <property type="match status" value="1"/>
</dbReference>
<feature type="domain" description="Peptidase M13 C-terminal" evidence="1">
    <location>
        <begin position="20"/>
        <end position="228"/>
    </location>
</feature>
<evidence type="ECO:0000259" key="1">
    <source>
        <dbReference type="Pfam" id="PF01431"/>
    </source>
</evidence>
<accession>A0AAV6VM36</accession>
<dbReference type="Gene3D" id="3.40.390.10">
    <property type="entry name" value="Collagenase (Catalytic Domain)"/>
    <property type="match status" value="1"/>
</dbReference>
<dbReference type="EMBL" id="JAFNEN010000063">
    <property type="protein sequence ID" value="KAG8196877.1"/>
    <property type="molecule type" value="Genomic_DNA"/>
</dbReference>
<keyword evidence="3" id="KW-1185">Reference proteome</keyword>
<dbReference type="PRINTS" id="PR00786">
    <property type="entry name" value="NEPRILYSIN"/>
</dbReference>
<protein>
    <recommendedName>
        <fullName evidence="1">Peptidase M13 C-terminal domain-containing protein</fullName>
    </recommendedName>
</protein>
<dbReference type="PANTHER" id="PTHR11733:SF237">
    <property type="entry name" value="NEPRILYSIN-LIKE 4"/>
    <property type="match status" value="1"/>
</dbReference>
<evidence type="ECO:0000313" key="2">
    <source>
        <dbReference type="EMBL" id="KAG8196877.1"/>
    </source>
</evidence>
<proteinExistence type="predicted"/>
<comment type="caution">
    <text evidence="2">The sequence shown here is derived from an EMBL/GenBank/DDBJ whole genome shotgun (WGS) entry which is preliminary data.</text>
</comment>